<dbReference type="MEROPS" id="M61.001"/>
<reference evidence="2 3" key="1">
    <citation type="journal article" date="2012" name="J. Bacteriol.">
        <title>Draft Genome Sequence of Novosphingobium nitrogenifigens Y88T.</title>
        <authorList>
            <person name="Strabala T.J."/>
            <person name="Macdonald L."/>
            <person name="Liu V."/>
            <person name="Smit A.M."/>
        </authorList>
    </citation>
    <scope>NUCLEOTIDE SEQUENCE [LARGE SCALE GENOMIC DNA]</scope>
    <source>
        <strain evidence="2 3">DSM 19370</strain>
    </source>
</reference>
<accession>F1Z6P0</accession>
<keyword evidence="2" id="KW-0645">Protease</keyword>
<gene>
    <name evidence="2" type="ORF">Y88_2483</name>
</gene>
<evidence type="ECO:0000313" key="3">
    <source>
        <dbReference type="Proteomes" id="UP000004728"/>
    </source>
</evidence>
<dbReference type="STRING" id="983920.Y88_2483"/>
<name>F1Z6P0_9SPHN</name>
<protein>
    <submittedName>
        <fullName evidence="2">Aminopeptidase</fullName>
    </submittedName>
</protein>
<dbReference type="Gene3D" id="1.10.390.10">
    <property type="entry name" value="Neutral Protease Domain 2"/>
    <property type="match status" value="1"/>
</dbReference>
<dbReference type="InterPro" id="IPR027268">
    <property type="entry name" value="Peptidase_M4/M1_CTD_sf"/>
</dbReference>
<comment type="caution">
    <text evidence="2">The sequence shown here is derived from an EMBL/GenBank/DDBJ whole genome shotgun (WGS) entry which is preliminary data.</text>
</comment>
<dbReference type="Gene3D" id="2.60.40.3650">
    <property type="match status" value="1"/>
</dbReference>
<keyword evidence="2" id="KW-0378">Hydrolase</keyword>
<dbReference type="EMBL" id="AEWJ01000025">
    <property type="protein sequence ID" value="EGD59699.1"/>
    <property type="molecule type" value="Genomic_DNA"/>
</dbReference>
<dbReference type="OrthoDB" id="9778516at2"/>
<dbReference type="AlphaFoldDB" id="F1Z6P0"/>
<keyword evidence="3" id="KW-1185">Reference proteome</keyword>
<dbReference type="InterPro" id="IPR007963">
    <property type="entry name" value="Peptidase_M61_catalytic"/>
</dbReference>
<dbReference type="InterPro" id="IPR040756">
    <property type="entry name" value="Peptidase_M61_N"/>
</dbReference>
<dbReference type="Pfam" id="PF05299">
    <property type="entry name" value="Peptidase_M61"/>
    <property type="match status" value="1"/>
</dbReference>
<evidence type="ECO:0000259" key="1">
    <source>
        <dbReference type="PROSITE" id="PS50106"/>
    </source>
</evidence>
<dbReference type="InterPro" id="IPR001478">
    <property type="entry name" value="PDZ"/>
</dbReference>
<sequence length="688" mass="76339">MPIKKRRCEKGKAVRAARLHLAPGLGMVLPMQTKIRLLLAGAATTLFLANPAFAQVQPATNTLPTAVPIVRAVPDPQDVPYPGTISLDIDATDLVTGAYRVTETIPVAPGTTKLALLLPEWIPGHHGHTGLPAELAGIHFYADGKEVNWRRDPVDVYAYVLDLPAGTHEVVAKMIHTSPLKEDTGDRVTVTREIVNLEWDKMTLYPAGHYVRQIRVKPTVTFPQGFSVFTALDGKTSSGNRFSWDVTDYETLVDSPIFAGKYARRIPVGDNVFLDAVADREEGLAIKPENLETYRNLVKEADATFGARHFDHYDFLLALTERLGHVGLEHHRSNESTYGPKTWSDWAAYDWDRNVVSHEYVHSWDGKFRRGARLWTPDYRQPMVDDLLWVYEGQTQFWGLVLAARSGVQSKDMVLAEFATFAGAFTQAPGREWRSVEDTTYDPVFAARRPKPFPSLSRGEDYYTEGALVWLEADQIIRAGTGGHKGLDDFARTFFGTRNGDWGVLPYGRSDVIAALQSVYPYDWEGFLKTRIDNAGQPAPLAGIERGGYRLVWKDEPNPYDKGRMADSKLLSLNHSIGLVLDREGKVTATRWDSPAFRAGIVTGAQIVAVNGEAYDAETLKTAITAAKGSDKSIALLVKRDNRYDTIALPYHDGLRWPWLEPVARGGPQGGKVTAGLDRLLAPRHAAR</sequence>
<dbReference type="PROSITE" id="PS50106">
    <property type="entry name" value="PDZ"/>
    <property type="match status" value="1"/>
</dbReference>
<dbReference type="Gene3D" id="2.30.42.10">
    <property type="match status" value="1"/>
</dbReference>
<organism evidence="2 3">
    <name type="scientific">Novosphingobium nitrogenifigens DSM 19370</name>
    <dbReference type="NCBI Taxonomy" id="983920"/>
    <lineage>
        <taxon>Bacteria</taxon>
        <taxon>Pseudomonadati</taxon>
        <taxon>Pseudomonadota</taxon>
        <taxon>Alphaproteobacteria</taxon>
        <taxon>Sphingomonadales</taxon>
        <taxon>Sphingomonadaceae</taxon>
        <taxon>Novosphingobium</taxon>
    </lineage>
</organism>
<dbReference type="HOGENOM" id="CLU_435415_0_0_5"/>
<dbReference type="InterPro" id="IPR036034">
    <property type="entry name" value="PDZ_sf"/>
</dbReference>
<dbReference type="PIRSF" id="PIRSF016493">
    <property type="entry name" value="Glycyl_aminpptds"/>
    <property type="match status" value="1"/>
</dbReference>
<feature type="domain" description="PDZ" evidence="1">
    <location>
        <begin position="577"/>
        <end position="642"/>
    </location>
</feature>
<proteinExistence type="predicted"/>
<dbReference type="SUPFAM" id="SSF50156">
    <property type="entry name" value="PDZ domain-like"/>
    <property type="match status" value="1"/>
</dbReference>
<dbReference type="GO" id="GO:0004177">
    <property type="term" value="F:aminopeptidase activity"/>
    <property type="evidence" value="ECO:0007669"/>
    <property type="project" value="UniProtKB-KW"/>
</dbReference>
<dbReference type="InterPro" id="IPR024191">
    <property type="entry name" value="Peptidase_M61"/>
</dbReference>
<dbReference type="RefSeq" id="WP_008070031.1">
    <property type="nucleotide sequence ID" value="NZ_AQWK01000003.1"/>
</dbReference>
<keyword evidence="2" id="KW-0031">Aminopeptidase</keyword>
<evidence type="ECO:0000313" key="2">
    <source>
        <dbReference type="EMBL" id="EGD59699.1"/>
    </source>
</evidence>
<dbReference type="Pfam" id="PF17899">
    <property type="entry name" value="Peptidase_M61_N"/>
    <property type="match status" value="1"/>
</dbReference>
<dbReference type="Proteomes" id="UP000004728">
    <property type="component" value="Unassembled WGS sequence"/>
</dbReference>
<dbReference type="eggNOG" id="COG3975">
    <property type="taxonomic scope" value="Bacteria"/>
</dbReference>
<dbReference type="InParanoid" id="F1Z6P0"/>